<dbReference type="PROSITE" id="PS50280">
    <property type="entry name" value="SET"/>
    <property type="match status" value="1"/>
</dbReference>
<feature type="non-terminal residue" evidence="8">
    <location>
        <position position="1"/>
    </location>
</feature>
<name>A0A9W8MKT6_9AGAR</name>
<evidence type="ECO:0000256" key="2">
    <source>
        <dbReference type="ARBA" id="ARBA00022771"/>
    </source>
</evidence>
<dbReference type="PANTHER" id="PTHR12197">
    <property type="entry name" value="HISTONE-LYSINE N-METHYLTRANSFERASE SMYD"/>
    <property type="match status" value="1"/>
</dbReference>
<dbReference type="Gene3D" id="6.10.140.2220">
    <property type="match status" value="1"/>
</dbReference>
<dbReference type="Pfam" id="PF01753">
    <property type="entry name" value="zf-MYND"/>
    <property type="match status" value="1"/>
</dbReference>
<dbReference type="SMART" id="SM00317">
    <property type="entry name" value="SET"/>
    <property type="match status" value="1"/>
</dbReference>
<dbReference type="EMBL" id="JANBPK010000719">
    <property type="protein sequence ID" value="KAJ2934356.1"/>
    <property type="molecule type" value="Genomic_DNA"/>
</dbReference>
<dbReference type="SUPFAM" id="SSF82199">
    <property type="entry name" value="SET domain"/>
    <property type="match status" value="1"/>
</dbReference>
<gene>
    <name evidence="8" type="ORF">H1R20_g2714</name>
</gene>
<dbReference type="InterPro" id="IPR002893">
    <property type="entry name" value="Znf_MYND"/>
</dbReference>
<dbReference type="Gene3D" id="1.10.220.160">
    <property type="match status" value="1"/>
</dbReference>
<dbReference type="InterPro" id="IPR001214">
    <property type="entry name" value="SET_dom"/>
</dbReference>
<dbReference type="SUPFAM" id="SSF144232">
    <property type="entry name" value="HIT/MYND zinc finger-like"/>
    <property type="match status" value="1"/>
</dbReference>
<reference evidence="8" key="1">
    <citation type="submission" date="2022-06" db="EMBL/GenBank/DDBJ databases">
        <title>Genome Sequence of Candolleomyces eurysporus.</title>
        <authorList>
            <person name="Buettner E."/>
        </authorList>
    </citation>
    <scope>NUCLEOTIDE SEQUENCE</scope>
    <source>
        <strain evidence="8">VTCC 930004</strain>
    </source>
</reference>
<dbReference type="GO" id="GO:0008270">
    <property type="term" value="F:zinc ion binding"/>
    <property type="evidence" value="ECO:0007669"/>
    <property type="project" value="UniProtKB-KW"/>
</dbReference>
<evidence type="ECO:0000259" key="6">
    <source>
        <dbReference type="PROSITE" id="PS50280"/>
    </source>
</evidence>
<feature type="domain" description="SET" evidence="6">
    <location>
        <begin position="118"/>
        <end position="390"/>
    </location>
</feature>
<evidence type="ECO:0008006" key="10">
    <source>
        <dbReference type="Google" id="ProtNLM"/>
    </source>
</evidence>
<comment type="caution">
    <text evidence="8">The sequence shown here is derived from an EMBL/GenBank/DDBJ whole genome shotgun (WGS) entry which is preliminary data.</text>
</comment>
<dbReference type="Pfam" id="PF00856">
    <property type="entry name" value="SET"/>
    <property type="match status" value="1"/>
</dbReference>
<dbReference type="Gene3D" id="2.170.270.10">
    <property type="entry name" value="SET domain"/>
    <property type="match status" value="1"/>
</dbReference>
<keyword evidence="2 4" id="KW-0863">Zinc-finger</keyword>
<evidence type="ECO:0000259" key="7">
    <source>
        <dbReference type="PROSITE" id="PS50865"/>
    </source>
</evidence>
<evidence type="ECO:0000256" key="1">
    <source>
        <dbReference type="ARBA" id="ARBA00022723"/>
    </source>
</evidence>
<evidence type="ECO:0000256" key="5">
    <source>
        <dbReference type="SAM" id="MobiDB-lite"/>
    </source>
</evidence>
<dbReference type="AlphaFoldDB" id="A0A9W8MKT6"/>
<dbReference type="Proteomes" id="UP001140091">
    <property type="component" value="Unassembled WGS sequence"/>
</dbReference>
<keyword evidence="9" id="KW-1185">Reference proteome</keyword>
<evidence type="ECO:0000313" key="9">
    <source>
        <dbReference type="Proteomes" id="UP001140091"/>
    </source>
</evidence>
<protein>
    <recommendedName>
        <fullName evidence="10">SET domain-containing protein</fullName>
    </recommendedName>
</protein>
<evidence type="ECO:0000256" key="3">
    <source>
        <dbReference type="ARBA" id="ARBA00022833"/>
    </source>
</evidence>
<dbReference type="PANTHER" id="PTHR12197:SF251">
    <property type="entry name" value="EG:BACR7C10.4 PROTEIN"/>
    <property type="match status" value="1"/>
</dbReference>
<dbReference type="InterPro" id="IPR046341">
    <property type="entry name" value="SET_dom_sf"/>
</dbReference>
<evidence type="ECO:0000256" key="4">
    <source>
        <dbReference type="PROSITE-ProRule" id="PRU00134"/>
    </source>
</evidence>
<evidence type="ECO:0000313" key="8">
    <source>
        <dbReference type="EMBL" id="KAJ2934356.1"/>
    </source>
</evidence>
<dbReference type="GO" id="GO:0005634">
    <property type="term" value="C:nucleus"/>
    <property type="evidence" value="ECO:0007669"/>
    <property type="project" value="TreeGrafter"/>
</dbReference>
<accession>A0A9W8MKT6</accession>
<proteinExistence type="predicted"/>
<feature type="compositionally biased region" description="Polar residues" evidence="5">
    <location>
        <begin position="545"/>
        <end position="554"/>
    </location>
</feature>
<organism evidence="8 9">
    <name type="scientific">Candolleomyces eurysporus</name>
    <dbReference type="NCBI Taxonomy" id="2828524"/>
    <lineage>
        <taxon>Eukaryota</taxon>
        <taxon>Fungi</taxon>
        <taxon>Dikarya</taxon>
        <taxon>Basidiomycota</taxon>
        <taxon>Agaricomycotina</taxon>
        <taxon>Agaricomycetes</taxon>
        <taxon>Agaricomycetidae</taxon>
        <taxon>Agaricales</taxon>
        <taxon>Agaricineae</taxon>
        <taxon>Psathyrellaceae</taxon>
        <taxon>Candolleomyces</taxon>
    </lineage>
</organism>
<dbReference type="InterPro" id="IPR050869">
    <property type="entry name" value="H3K4_H4K5_MeTrfase"/>
</dbReference>
<feature type="region of interest" description="Disordered" evidence="5">
    <location>
        <begin position="542"/>
        <end position="564"/>
    </location>
</feature>
<keyword evidence="1" id="KW-0479">Metal-binding</keyword>
<dbReference type="OrthoDB" id="265717at2759"/>
<feature type="domain" description="MYND-type" evidence="7">
    <location>
        <begin position="163"/>
        <end position="203"/>
    </location>
</feature>
<feature type="region of interest" description="Disordered" evidence="5">
    <location>
        <begin position="51"/>
        <end position="79"/>
    </location>
</feature>
<feature type="region of interest" description="Disordered" evidence="5">
    <location>
        <begin position="1"/>
        <end position="25"/>
    </location>
</feature>
<keyword evidence="3" id="KW-0862">Zinc</keyword>
<dbReference type="PROSITE" id="PS50865">
    <property type="entry name" value="ZF_MYND_2"/>
    <property type="match status" value="1"/>
</dbReference>
<sequence>MDVDRDTGEEQTQEAQKSVQVVEPTISGSESLKALREQQAGGVSASFVSKAIPGMAGQPSTGNDERIEPSGTESSAEGSMAVDVLKENKAEKSQKLAQIPEPSTPISSYEGLYKALPPSLKISTSKESGRGLYSSVFYQPGDVLFSVKPHVAALSLPHLDGYCSSCFGNGGDSQLKRCTACKTVMYCSPACQSKDWSSHKNECNALQAWIKAASAESQGEVSPPSDAIRCLGRVLWKRHKLGPSHAWASFFFLFSASLPNYNDADRTSLPKDPDPFNTEVHTHLAHGVVGYLGLTSPQQLEPYGIHSAADLVDLVSRFTTNTFTVTTPTLSPLGACVAPSVALINHSCDPNAVVVFPRAGGDADKANEPLLQVIALKYIQPGDEVLTSYIDTTLPRELRLKTLKETYHFTCKCSLCSPAPGSPVDMREAMWCPKRCGGVCCLPTEPEDSFTRCSKCGSVVKDTDAVLDALRIGQEALEKAERVQDLDPRKALQLTENLSQILISAGLVPSAHPLLALSRLHTSLLITKLSTDPESNIEEVFSPQIREQSSSPSDFSPRHGQEEAQKALDDAIRSATRANTGLSQVLAFGHPARGVSVAELGKLLTVDEPVPKDIQNGGDILNATTPMPPPNSPSYPPSGPNRLKLAHETLVRARSELLVGFGNSNEGGEVGKQIRQQIVDVEKELSVWRTGIRNAMKTASSKKPIQ</sequence>